<name>A0ABS6RV83_9BACT</name>
<evidence type="ECO:0000313" key="2">
    <source>
        <dbReference type="EMBL" id="MBV6340357.1"/>
    </source>
</evidence>
<evidence type="ECO:0008006" key="4">
    <source>
        <dbReference type="Google" id="ProtNLM"/>
    </source>
</evidence>
<feature type="region of interest" description="Disordered" evidence="1">
    <location>
        <begin position="329"/>
        <end position="353"/>
    </location>
</feature>
<dbReference type="EMBL" id="JABXWD010000019">
    <property type="protein sequence ID" value="MBV6340357.1"/>
    <property type="molecule type" value="Genomic_DNA"/>
</dbReference>
<gene>
    <name evidence="2" type="ORF">HWQ67_02045</name>
</gene>
<accession>A0ABS6RV83</accession>
<evidence type="ECO:0000256" key="1">
    <source>
        <dbReference type="SAM" id="MobiDB-lite"/>
    </source>
</evidence>
<comment type="caution">
    <text evidence="2">The sequence shown here is derived from an EMBL/GenBank/DDBJ whole genome shotgun (WGS) entry which is preliminary data.</text>
</comment>
<dbReference type="Proteomes" id="UP001196980">
    <property type="component" value="Unassembled WGS sequence"/>
</dbReference>
<sequence>MATPEELKKVMTDVVAMLKSAQLPAVMAKVVFPKTNKPISTWSLSNRLLCCFDYLHRKYPSQMKHLPREDRSKFIMAHIEEALTDADYRGFKQWKDIGRHVTKDENSTAYILAPLTKKGERKYVIIDGEKHHVYYDPADKKYYRGYGKDKTLIDKYETEPYTFVKGFRLISVFEAEQTTGKAIVNKELKLPQLPFKPVADFLGIKIIPKSFSGNAYGSYDPHNKVIQLATPNEVTFFHELAHAVDGYLLEKSGRSLKGGQHSDQKIVAQFCAQVIAHVRGYRIEESAAYTKHYIKHYSEGDDIEEAIIKLMARCEQIVEFILNFKEAKSPNRQAEEKSGEPKMPADKLADDASDAKKRKIHILKYASKKAAERGYDAPESGKVYALTGGNDEKSIAAGNTWKESEVGETIEEYTKRMANNKRLDAVVAKTKIDKKYVKIQKSIDYNLEHTNTFHDFEKTLIHIWGKHLEEYLKKTDTTLVKIWNNQSNWNIR</sequence>
<proteinExistence type="predicted"/>
<organism evidence="2 3">
    <name type="scientific">Candidatus Magnetobacterium casense</name>
    <dbReference type="NCBI Taxonomy" id="1455061"/>
    <lineage>
        <taxon>Bacteria</taxon>
        <taxon>Pseudomonadati</taxon>
        <taxon>Nitrospirota</taxon>
        <taxon>Thermodesulfovibrionia</taxon>
        <taxon>Thermodesulfovibrionales</taxon>
        <taxon>Candidatus Magnetobacteriaceae</taxon>
        <taxon>Candidatus Magnetobacterium</taxon>
    </lineage>
</organism>
<protein>
    <recommendedName>
        <fullName evidence="4">Antirestriction protein</fullName>
    </recommendedName>
</protein>
<evidence type="ECO:0000313" key="3">
    <source>
        <dbReference type="Proteomes" id="UP001196980"/>
    </source>
</evidence>
<keyword evidence="3" id="KW-1185">Reference proteome</keyword>
<dbReference type="RefSeq" id="WP_218250977.1">
    <property type="nucleotide sequence ID" value="NZ_JABXWD010000019.1"/>
</dbReference>
<reference evidence="2 3" key="1">
    <citation type="journal article" date="2020" name="J Geophys Res Biogeosci">
        <title>Magnetotaxis as an Adaptation to Enable Bacterial Shuttling of Microbial Sulfur and Sulfur Cycling Across Aquatic Oxic#Anoxic Interfaces.</title>
        <authorList>
            <person name="Li J."/>
            <person name="Liu P."/>
            <person name="Wang J."/>
            <person name="Roberts A.P."/>
            <person name="Pan Y."/>
        </authorList>
    </citation>
    <scope>NUCLEOTIDE SEQUENCE [LARGE SCALE GENOMIC DNA]</scope>
    <source>
        <strain evidence="2 3">MYR-1_YQ</strain>
    </source>
</reference>